<proteinExistence type="predicted"/>
<accession>A0ABZ0RJM4</accession>
<keyword evidence="3" id="KW-1185">Reference proteome</keyword>
<dbReference type="RefSeq" id="WP_319832551.1">
    <property type="nucleotide sequence ID" value="NZ_CP138858.1"/>
</dbReference>
<feature type="transmembrane region" description="Helical" evidence="1">
    <location>
        <begin position="156"/>
        <end position="174"/>
    </location>
</feature>
<protein>
    <recommendedName>
        <fullName evidence="4">Protein BatD</fullName>
    </recommendedName>
</protein>
<keyword evidence="1" id="KW-0472">Membrane</keyword>
<keyword evidence="1" id="KW-0812">Transmembrane</keyword>
<evidence type="ECO:0000256" key="1">
    <source>
        <dbReference type="SAM" id="Phobius"/>
    </source>
</evidence>
<name>A0ABZ0RJM4_9BACT</name>
<evidence type="ECO:0008006" key="4">
    <source>
        <dbReference type="Google" id="ProtNLM"/>
    </source>
</evidence>
<keyword evidence="1" id="KW-1133">Transmembrane helix</keyword>
<organism evidence="2 3">
    <name type="scientific">Coraliomargarita algicola</name>
    <dbReference type="NCBI Taxonomy" id="3092156"/>
    <lineage>
        <taxon>Bacteria</taxon>
        <taxon>Pseudomonadati</taxon>
        <taxon>Verrucomicrobiota</taxon>
        <taxon>Opitutia</taxon>
        <taxon>Puniceicoccales</taxon>
        <taxon>Coraliomargaritaceae</taxon>
        <taxon>Coraliomargarita</taxon>
    </lineage>
</organism>
<dbReference type="Proteomes" id="UP001324993">
    <property type="component" value="Chromosome"/>
</dbReference>
<dbReference type="EMBL" id="CP138858">
    <property type="protein sequence ID" value="WPJ95673.1"/>
    <property type="molecule type" value="Genomic_DNA"/>
</dbReference>
<gene>
    <name evidence="2" type="ORF">SH580_19835</name>
</gene>
<evidence type="ECO:0000313" key="3">
    <source>
        <dbReference type="Proteomes" id="UP001324993"/>
    </source>
</evidence>
<reference evidence="2 3" key="1">
    <citation type="submission" date="2023-11" db="EMBL/GenBank/DDBJ databases">
        <title>Coraliomargarita sp. nov., isolated from marine algae.</title>
        <authorList>
            <person name="Lee J.K."/>
            <person name="Baek J.H."/>
            <person name="Kim J.M."/>
            <person name="Choi D.G."/>
            <person name="Jeon C.O."/>
        </authorList>
    </citation>
    <scope>NUCLEOTIDE SEQUENCE [LARGE SCALE GENOMIC DNA]</scope>
    <source>
        <strain evidence="2 3">J2-16</strain>
    </source>
</reference>
<evidence type="ECO:0000313" key="2">
    <source>
        <dbReference type="EMBL" id="WPJ95673.1"/>
    </source>
</evidence>
<sequence>MRTWLYILGFCCLAWLPLHMQASQPHGIVLSLSPTECHPGDLVELHAQMTRSDYAEFELKLPKMPALHFVAQQQSPITYSQGFYRQSAVWIFQPTRSGKIEWSGIHARLEQGAHESEHTLAPLTLEVLPYASTEDPLTPEPLPADSEANEARQTPLWLYLLIVLGGIGILYYALRPKSKQPANKITPKPGLNELQQALKSDTIPVTLIEQLLPDPSLSHQLRMTMEAALYNPKADPQTLRAAIEKEVQS</sequence>